<evidence type="ECO:0000256" key="6">
    <source>
        <dbReference type="ARBA" id="ARBA00023186"/>
    </source>
</evidence>
<dbReference type="Gene3D" id="3.30.260.10">
    <property type="entry name" value="TCP-1-like chaperonin intermediate domain"/>
    <property type="match status" value="1"/>
</dbReference>
<dbReference type="PROSITE" id="PS00995">
    <property type="entry name" value="TCP1_3"/>
    <property type="match status" value="1"/>
</dbReference>
<keyword evidence="3" id="KW-0963">Cytoplasm</keyword>
<name>A0ABD3NXR5_9STRA</name>
<evidence type="ECO:0000256" key="5">
    <source>
        <dbReference type="ARBA" id="ARBA00022840"/>
    </source>
</evidence>
<dbReference type="FunFam" id="3.30.260.10:FF:000017">
    <property type="entry name" value="T-complex protein 1 subunit zeta"/>
    <property type="match status" value="1"/>
</dbReference>
<feature type="non-terminal residue" evidence="8">
    <location>
        <position position="1"/>
    </location>
</feature>
<evidence type="ECO:0000256" key="4">
    <source>
        <dbReference type="ARBA" id="ARBA00022741"/>
    </source>
</evidence>
<dbReference type="AlphaFoldDB" id="A0ABD3NXR5"/>
<dbReference type="InterPro" id="IPR012722">
    <property type="entry name" value="Chap_CCT_zeta"/>
</dbReference>
<dbReference type="SUPFAM" id="SSF48592">
    <property type="entry name" value="GroEL equatorial domain-like"/>
    <property type="match status" value="1"/>
</dbReference>
<dbReference type="InterPro" id="IPR027413">
    <property type="entry name" value="GROEL-like_equatorial_sf"/>
</dbReference>
<accession>A0ABD3NXR5</accession>
<comment type="similarity">
    <text evidence="2 7">Belongs to the TCP-1 chaperonin family.</text>
</comment>
<dbReference type="PROSITE" id="PS00751">
    <property type="entry name" value="TCP1_2"/>
    <property type="match status" value="1"/>
</dbReference>
<dbReference type="EMBL" id="JABMIG020000342">
    <property type="protein sequence ID" value="KAL3780655.1"/>
    <property type="molecule type" value="Genomic_DNA"/>
</dbReference>
<evidence type="ECO:0000256" key="1">
    <source>
        <dbReference type="ARBA" id="ARBA00004496"/>
    </source>
</evidence>
<dbReference type="FunFam" id="3.50.7.10:FF:000004">
    <property type="entry name" value="T-complex protein 1 subunit zeta"/>
    <property type="match status" value="1"/>
</dbReference>
<evidence type="ECO:0000256" key="2">
    <source>
        <dbReference type="ARBA" id="ARBA00008020"/>
    </source>
</evidence>
<keyword evidence="9" id="KW-1185">Reference proteome</keyword>
<dbReference type="InterPro" id="IPR027410">
    <property type="entry name" value="TCP-1-like_intermed_sf"/>
</dbReference>
<sequence length="584" mass="63623">GIWINCRRIPNTKSPFLTARGPPSIVQHPSSIVGPIRSHPSLLELSPNAEIVSAGAALSVNIAASSGLQNVLKSNLGPRGTLKMLVGGAGQIKLTKDGNVLLHEMQIQHPTAALIARTATAQDEVTGDGTTSTVLLCGELLKQAHRYTSEGLHPRVIADGFDIARDATLALLDTFKVTPADKIEHDRELMRCLASTSLKTKLEHDLADKLSDAIVDAIQCIVPEDTSRSPIDLNMVEIMTMQRKLGTDSRFVNGLVLDHGGRHPDMPKVLTNCRIMTCNVTFEYEKTEVQSGFFYSNAEEREKLVESERKWLDERCRRVVDFKRSVCKDGESFVMINQKGIDPLSLDIFAKEGILCLRRAKRRNMERLTLACGGSPIHSVEDLEESMLGWAGKVSEVSLGDDKFTFVEECRHPKSCTLLLQGPNGHTIDQIKDAVRDGLRAVKNAIEDGAVVPGGGAFELASAMHLRDTVAKSTKGRAKLGVEAYAEALLVIPKTLAENSGFDVQDSILKLVDAREETGLAVGLDCKSGEPMMPADEGVWDNVRVKRQCLHLATVLASQLLLVDEVMRAGKQMGRVPEGAGDEM</sequence>
<evidence type="ECO:0000313" key="9">
    <source>
        <dbReference type="Proteomes" id="UP001516023"/>
    </source>
</evidence>
<dbReference type="FunFam" id="1.10.560.10:FF:000038">
    <property type="entry name" value="Chaperonin containing TCP1 subunit 6B"/>
    <property type="match status" value="1"/>
</dbReference>
<dbReference type="InterPro" id="IPR017998">
    <property type="entry name" value="Chaperone_TCP-1"/>
</dbReference>
<dbReference type="InterPro" id="IPR002423">
    <property type="entry name" value="Cpn60/GroEL/TCP-1"/>
</dbReference>
<dbReference type="GO" id="GO:0005524">
    <property type="term" value="F:ATP binding"/>
    <property type="evidence" value="ECO:0007669"/>
    <property type="project" value="UniProtKB-KW"/>
</dbReference>
<dbReference type="Gene3D" id="3.50.7.10">
    <property type="entry name" value="GroEL"/>
    <property type="match status" value="1"/>
</dbReference>
<dbReference type="InterPro" id="IPR027409">
    <property type="entry name" value="GroEL-like_apical_dom_sf"/>
</dbReference>
<keyword evidence="4 7" id="KW-0547">Nucleotide-binding</keyword>
<protein>
    <recommendedName>
        <fullName evidence="10">T-complex protein 1 subunit zeta</fullName>
    </recommendedName>
</protein>
<dbReference type="PROSITE" id="PS00750">
    <property type="entry name" value="TCP1_1"/>
    <property type="match status" value="1"/>
</dbReference>
<reference evidence="8 9" key="1">
    <citation type="journal article" date="2020" name="G3 (Bethesda)">
        <title>Improved Reference Genome for Cyclotella cryptica CCMP332, a Model for Cell Wall Morphogenesis, Salinity Adaptation, and Lipid Production in Diatoms (Bacillariophyta).</title>
        <authorList>
            <person name="Roberts W.R."/>
            <person name="Downey K.M."/>
            <person name="Ruck E.C."/>
            <person name="Traller J.C."/>
            <person name="Alverson A.J."/>
        </authorList>
    </citation>
    <scope>NUCLEOTIDE SEQUENCE [LARGE SCALE GENOMIC DNA]</scope>
    <source>
        <strain evidence="8 9">CCMP332</strain>
    </source>
</reference>
<keyword evidence="6 7" id="KW-0143">Chaperone</keyword>
<gene>
    <name evidence="8" type="ORF">HJC23_000125</name>
</gene>
<comment type="caution">
    <text evidence="8">The sequence shown here is derived from an EMBL/GenBank/DDBJ whole genome shotgun (WGS) entry which is preliminary data.</text>
</comment>
<keyword evidence="5 7" id="KW-0067">ATP-binding</keyword>
<comment type="subcellular location">
    <subcellularLocation>
        <location evidence="1">Cytoplasm</location>
    </subcellularLocation>
</comment>
<dbReference type="Pfam" id="PF00118">
    <property type="entry name" value="Cpn60_TCP1"/>
    <property type="match status" value="1"/>
</dbReference>
<dbReference type="NCBIfam" id="TIGR02347">
    <property type="entry name" value="chap_CCT_zeta"/>
    <property type="match status" value="1"/>
</dbReference>
<evidence type="ECO:0000256" key="3">
    <source>
        <dbReference type="ARBA" id="ARBA00022490"/>
    </source>
</evidence>
<dbReference type="Proteomes" id="UP001516023">
    <property type="component" value="Unassembled WGS sequence"/>
</dbReference>
<evidence type="ECO:0000313" key="8">
    <source>
        <dbReference type="EMBL" id="KAL3780655.1"/>
    </source>
</evidence>
<dbReference type="FunFam" id="1.10.560.10:FF:000058">
    <property type="entry name" value="T-complex protein 1 subunit zeta"/>
    <property type="match status" value="1"/>
</dbReference>
<dbReference type="PANTHER" id="PTHR11353">
    <property type="entry name" value="CHAPERONIN"/>
    <property type="match status" value="1"/>
</dbReference>
<proteinExistence type="inferred from homology"/>
<dbReference type="SUPFAM" id="SSF54849">
    <property type="entry name" value="GroEL-intermediate domain like"/>
    <property type="match status" value="1"/>
</dbReference>
<dbReference type="InterPro" id="IPR002194">
    <property type="entry name" value="Chaperonin_TCP-1_CS"/>
</dbReference>
<organism evidence="8 9">
    <name type="scientific">Cyclotella cryptica</name>
    <dbReference type="NCBI Taxonomy" id="29204"/>
    <lineage>
        <taxon>Eukaryota</taxon>
        <taxon>Sar</taxon>
        <taxon>Stramenopiles</taxon>
        <taxon>Ochrophyta</taxon>
        <taxon>Bacillariophyta</taxon>
        <taxon>Coscinodiscophyceae</taxon>
        <taxon>Thalassiosirophycidae</taxon>
        <taxon>Stephanodiscales</taxon>
        <taxon>Stephanodiscaceae</taxon>
        <taxon>Cyclotella</taxon>
    </lineage>
</organism>
<evidence type="ECO:0008006" key="10">
    <source>
        <dbReference type="Google" id="ProtNLM"/>
    </source>
</evidence>
<evidence type="ECO:0000256" key="7">
    <source>
        <dbReference type="RuleBase" id="RU004187"/>
    </source>
</evidence>
<dbReference type="GO" id="GO:0005737">
    <property type="term" value="C:cytoplasm"/>
    <property type="evidence" value="ECO:0007669"/>
    <property type="project" value="UniProtKB-SubCell"/>
</dbReference>
<dbReference type="SUPFAM" id="SSF52029">
    <property type="entry name" value="GroEL apical domain-like"/>
    <property type="match status" value="1"/>
</dbReference>
<dbReference type="CDD" id="cd03342">
    <property type="entry name" value="TCP1_zeta"/>
    <property type="match status" value="1"/>
</dbReference>
<dbReference type="PRINTS" id="PR00304">
    <property type="entry name" value="TCOMPLEXTCP1"/>
</dbReference>
<dbReference type="Gene3D" id="1.10.560.10">
    <property type="entry name" value="GroEL-like equatorial domain"/>
    <property type="match status" value="1"/>
</dbReference>